<feature type="compositionally biased region" description="Basic and acidic residues" evidence="1">
    <location>
        <begin position="111"/>
        <end position="128"/>
    </location>
</feature>
<evidence type="ECO:0000313" key="3">
    <source>
        <dbReference type="Proteomes" id="UP000075809"/>
    </source>
</evidence>
<feature type="region of interest" description="Disordered" evidence="1">
    <location>
        <begin position="71"/>
        <end position="128"/>
    </location>
</feature>
<reference evidence="2 3" key="1">
    <citation type="submission" date="2015-09" db="EMBL/GenBank/DDBJ databases">
        <title>Trachymyrmex zeteki WGS genome.</title>
        <authorList>
            <person name="Nygaard S."/>
            <person name="Hu H."/>
            <person name="Boomsma J."/>
            <person name="Zhang G."/>
        </authorList>
    </citation>
    <scope>NUCLEOTIDE SEQUENCE [LARGE SCALE GENOMIC DNA]</scope>
    <source>
        <strain evidence="2">Tzet28-1</strain>
        <tissue evidence="2">Whole body</tissue>
    </source>
</reference>
<organism evidence="2 3">
    <name type="scientific">Mycetomoellerius zeteki</name>
    <dbReference type="NCBI Taxonomy" id="64791"/>
    <lineage>
        <taxon>Eukaryota</taxon>
        <taxon>Metazoa</taxon>
        <taxon>Ecdysozoa</taxon>
        <taxon>Arthropoda</taxon>
        <taxon>Hexapoda</taxon>
        <taxon>Insecta</taxon>
        <taxon>Pterygota</taxon>
        <taxon>Neoptera</taxon>
        <taxon>Endopterygota</taxon>
        <taxon>Hymenoptera</taxon>
        <taxon>Apocrita</taxon>
        <taxon>Aculeata</taxon>
        <taxon>Formicoidea</taxon>
        <taxon>Formicidae</taxon>
        <taxon>Myrmicinae</taxon>
        <taxon>Mycetomoellerius</taxon>
    </lineage>
</organism>
<accession>A0A151XH83</accession>
<name>A0A151XH83_9HYME</name>
<sequence>MAELTLGDIFPNKLSSYTTKLRDINTLYLLFYGEQVEELVKLCAWFQFEITGSAEKLTERLCLRLAKLSQLKSESEDENDETTGINDNAGNDDGPIEKEPTTRDSATVLDDEARQQGESRRHEKYEVV</sequence>
<proteinExistence type="predicted"/>
<evidence type="ECO:0000256" key="1">
    <source>
        <dbReference type="SAM" id="MobiDB-lite"/>
    </source>
</evidence>
<evidence type="ECO:0000313" key="2">
    <source>
        <dbReference type="EMBL" id="KYQ59717.1"/>
    </source>
</evidence>
<dbReference type="AlphaFoldDB" id="A0A151XH83"/>
<keyword evidence="3" id="KW-1185">Reference proteome</keyword>
<dbReference type="STRING" id="64791.A0A151XH83"/>
<protein>
    <submittedName>
        <fullName evidence="2">Uncharacterized protein</fullName>
    </submittedName>
</protein>
<dbReference type="Proteomes" id="UP000075809">
    <property type="component" value="Unassembled WGS sequence"/>
</dbReference>
<gene>
    <name evidence="2" type="ORF">ALC60_01258</name>
</gene>
<dbReference type="EMBL" id="KQ982137">
    <property type="protein sequence ID" value="KYQ59717.1"/>
    <property type="molecule type" value="Genomic_DNA"/>
</dbReference>